<feature type="domain" description="Reverse transcriptase" evidence="1">
    <location>
        <begin position="586"/>
        <end position="851"/>
    </location>
</feature>
<dbReference type="EMBL" id="U03849">
    <property type="protein sequence ID" value="AAA53489.1"/>
    <property type="molecule type" value="Genomic_DNA"/>
</dbReference>
<organism evidence="2">
    <name type="scientific">Anopheles gambiae</name>
    <name type="common">African malaria mosquito</name>
    <dbReference type="NCBI Taxonomy" id="7165"/>
    <lineage>
        <taxon>Eukaryota</taxon>
        <taxon>Metazoa</taxon>
        <taxon>Ecdysozoa</taxon>
        <taxon>Arthropoda</taxon>
        <taxon>Hexapoda</taxon>
        <taxon>Insecta</taxon>
        <taxon>Pterygota</taxon>
        <taxon>Neoptera</taxon>
        <taxon>Endopterygota</taxon>
        <taxon>Diptera</taxon>
        <taxon>Nematocera</taxon>
        <taxon>Culicoidea</taxon>
        <taxon>Culicidae</taxon>
        <taxon>Anophelinae</taxon>
        <taxon>Anopheles</taxon>
    </lineage>
</organism>
<sequence length="1049" mass="118409">MIPWKHPTQHLFLDRPKTTVLHLRTYTSLQSIAFFSTRRSSAHCTQQTRQASCSDNAAQLTYRLPALSNRHNDNATAEYLSCYYQNVRGLRTKTKEFHLAVSEADFDLIALTETWLVDNIPSALLFNNNFSVYRCDRSLSGSSSRGGGVLLAVSNAYESIELPSRDRSLEYICVRVACNNAHLYVMVVYIPPQLSSEISTLRSLHDCISSFTLRLKPSDLLFVIGDFNQPSISWSTADPSSSPAYSSITHYEPTARSLANNTFVDGFKFNGLVQLNHINNSHGRMLDLLYANNAAAKLCSPVFPSVVPLVPLDSYHPALDFNIRINSSTRRNSTTRQNSTTTALYRYNFAKADYVKLNDMISMFNNSFHCSNFISLDEAVCSFSSFMLQAFVVCVPVQRPKPNPPWADRTLKRLKRVKRAAYRHYQTRRCQRSRSIYFDTHSLYCSYNRFRYRRYLSKIQRNLCRWPDSFWRFYNSKTKSTHTPKSITYKGATSANTNEMCNLFADRFADCFSPAMNDTDTIDAALVNTPAGAINMSTPFIDSEIVLSALAQLKPSFAPGPDGIPSTVLKRCQTTVAPILAKLFNASLANGYFPKAWRKSWMVPIYKKGDRTDAINYRGITSLCAIAKVFELVIYKNLLHACRSYLSPYQHGFVPKKSTTTNLVEFVTYCTSQIDAGAQVDAIYTDLKAAFDSLPHAILLAKLDKLGIPSPLVQWLKSYLIHRTYIVKIDKHMSKEIVSSSGVPQGSNIGPLLFILFINDVTLALPPDSISLFADDAKIFAPINNTGDCTFLQDCIEIFCSWCKRNGLTICIEKCYCVSFSRCRSPVTGTYFMDGTAVNRQNHAKDLGVLLDSSLNFKQHIDDVVARGNQLLGVVIRTTNEFRNPMCIKAVYNCIVRSVLEYSCVVWSPTTASSIARIEAIQRKLTRYALRLLPWQDRNNLPPYAARCRLLGLEPLSVRRRNAQCSFIAGLLNGSIDSSPLLHRVDIYAPSRTLRSRETLRLAQPRSSAGRSDPMFRMSAVFNTVSDCFDFDISTQCFKERLRLLPWPQ</sequence>
<dbReference type="PIR" id="T43020">
    <property type="entry name" value="T43020"/>
</dbReference>
<dbReference type="AlphaFoldDB" id="Q17003"/>
<dbReference type="InterPro" id="IPR036691">
    <property type="entry name" value="Endo/exonu/phosph_ase_sf"/>
</dbReference>
<reference evidence="2" key="1">
    <citation type="journal article" date="1994" name="Insect Mol. Biol.">
        <title>Q: a new retrotransposon from the mosquito Anopheles gambiae.</title>
        <authorList>
            <person name="Besansky N.J."/>
            <person name="Bedell J.A."/>
            <person name="Mukabayire O."/>
        </authorList>
    </citation>
    <scope>NUCLEOTIDE SEQUENCE</scope>
    <source>
        <strain evidence="2">G3</strain>
    </source>
</reference>
<evidence type="ECO:0000313" key="2">
    <source>
        <dbReference type="EMBL" id="AAA53489.1"/>
    </source>
</evidence>
<keyword evidence="2" id="KW-0808">Transferase</keyword>
<proteinExistence type="predicted"/>
<dbReference type="Gene3D" id="3.60.10.10">
    <property type="entry name" value="Endonuclease/exonuclease/phosphatase"/>
    <property type="match status" value="1"/>
</dbReference>
<dbReference type="GO" id="GO:0003964">
    <property type="term" value="F:RNA-directed DNA polymerase activity"/>
    <property type="evidence" value="ECO:0007669"/>
    <property type="project" value="UniProtKB-KW"/>
</dbReference>
<dbReference type="InterPro" id="IPR000477">
    <property type="entry name" value="RT_dom"/>
</dbReference>
<keyword evidence="2" id="KW-0548">Nucleotidyltransferase</keyword>
<dbReference type="VEuPathDB" id="VectorBase:AGAMI1_011349"/>
<accession>Q17003</accession>
<evidence type="ECO:0000259" key="1">
    <source>
        <dbReference type="PROSITE" id="PS50878"/>
    </source>
</evidence>
<keyword evidence="2" id="KW-0695">RNA-directed DNA polymerase</keyword>
<dbReference type="SUPFAM" id="SSF56219">
    <property type="entry name" value="DNase I-like"/>
    <property type="match status" value="1"/>
</dbReference>
<dbReference type="CDD" id="cd01650">
    <property type="entry name" value="RT_nLTR_like"/>
    <property type="match status" value="1"/>
</dbReference>
<name>Q17003_ANOGA</name>
<dbReference type="Pfam" id="PF03372">
    <property type="entry name" value="Exo_endo_phos"/>
    <property type="match status" value="1"/>
</dbReference>
<dbReference type="PANTHER" id="PTHR33332">
    <property type="entry name" value="REVERSE TRANSCRIPTASE DOMAIN-CONTAINING PROTEIN"/>
    <property type="match status" value="1"/>
</dbReference>
<dbReference type="InterPro" id="IPR005135">
    <property type="entry name" value="Endo/exonuclease/phosphatase"/>
</dbReference>
<protein>
    <submittedName>
        <fullName evidence="2">Putative reverse transcriptase</fullName>
    </submittedName>
</protein>
<dbReference type="PROSITE" id="PS50878">
    <property type="entry name" value="RT_POL"/>
    <property type="match status" value="1"/>
</dbReference>
<dbReference type="Pfam" id="PF00078">
    <property type="entry name" value="RVT_1"/>
    <property type="match status" value="1"/>
</dbReference>